<comment type="caution">
    <text evidence="1">The sequence shown here is derived from an EMBL/GenBank/DDBJ whole genome shotgun (WGS) entry which is preliminary data.</text>
</comment>
<keyword evidence="2" id="KW-1185">Reference proteome</keyword>
<name>A0ACB9Z5I9_9PEZI</name>
<dbReference type="EMBL" id="MU393451">
    <property type="protein sequence ID" value="KAI4867039.1"/>
    <property type="molecule type" value="Genomic_DNA"/>
</dbReference>
<reference evidence="1 2" key="1">
    <citation type="journal article" date="2022" name="New Phytol.">
        <title>Ecological generalism drives hyperdiversity of secondary metabolite gene clusters in xylarialean endophytes.</title>
        <authorList>
            <person name="Franco M.E.E."/>
            <person name="Wisecaver J.H."/>
            <person name="Arnold A.E."/>
            <person name="Ju Y.M."/>
            <person name="Slot J.C."/>
            <person name="Ahrendt S."/>
            <person name="Moore L.P."/>
            <person name="Eastman K.E."/>
            <person name="Scott K."/>
            <person name="Konkel Z."/>
            <person name="Mondo S.J."/>
            <person name="Kuo A."/>
            <person name="Hayes R.D."/>
            <person name="Haridas S."/>
            <person name="Andreopoulos B."/>
            <person name="Riley R."/>
            <person name="LaButti K."/>
            <person name="Pangilinan J."/>
            <person name="Lipzen A."/>
            <person name="Amirebrahimi M."/>
            <person name="Yan J."/>
            <person name="Adam C."/>
            <person name="Keymanesh K."/>
            <person name="Ng V."/>
            <person name="Louie K."/>
            <person name="Northen T."/>
            <person name="Drula E."/>
            <person name="Henrissat B."/>
            <person name="Hsieh H.M."/>
            <person name="Youens-Clark K."/>
            <person name="Lutzoni F."/>
            <person name="Miadlikowska J."/>
            <person name="Eastwood D.C."/>
            <person name="Hamelin R.C."/>
            <person name="Grigoriev I.V."/>
            <person name="U'Ren J.M."/>
        </authorList>
    </citation>
    <scope>NUCLEOTIDE SEQUENCE [LARGE SCALE GENOMIC DNA]</scope>
    <source>
        <strain evidence="1 2">CBS 119005</strain>
    </source>
</reference>
<evidence type="ECO:0000313" key="1">
    <source>
        <dbReference type="EMBL" id="KAI4867039.1"/>
    </source>
</evidence>
<evidence type="ECO:0000313" key="2">
    <source>
        <dbReference type="Proteomes" id="UP001497700"/>
    </source>
</evidence>
<organism evidence="1 2">
    <name type="scientific">Hypoxylon rubiginosum</name>
    <dbReference type="NCBI Taxonomy" id="110542"/>
    <lineage>
        <taxon>Eukaryota</taxon>
        <taxon>Fungi</taxon>
        <taxon>Dikarya</taxon>
        <taxon>Ascomycota</taxon>
        <taxon>Pezizomycotina</taxon>
        <taxon>Sordariomycetes</taxon>
        <taxon>Xylariomycetidae</taxon>
        <taxon>Xylariales</taxon>
        <taxon>Hypoxylaceae</taxon>
        <taxon>Hypoxylon</taxon>
    </lineage>
</organism>
<proteinExistence type="predicted"/>
<protein>
    <submittedName>
        <fullName evidence="1">Uncharacterized protein</fullName>
    </submittedName>
</protein>
<sequence>MSCGHLLTHHTKRCERGQKKLCAQLSLEGPRVYLPDCCAECDPEFNMSKIKRQQINTHNKLVEQAYANQRSGSSGEVERLLERIRILTSTTNKAIGEAKHHTSAVDVEFPGVTEPRGTSKWVDGKCIWEEEEEWKLPSYQPDRRQMNQTTSAAVVKETPQISAPQRLRSTKKGYIGPPEEAHREQVKVTGPPRLRTNKPYSGPRENVATVENREPEQQAPEMKRRLRRTKKHAEGLRHYDNVTTDSGFNVNQKLDTKRQGDSSPGIDRNPRPLKQNYAVVKGEEKVDEDIWLQLAEMNIKGEDPPRRIKARITPE</sequence>
<gene>
    <name evidence="1" type="ORF">F4820DRAFT_446384</name>
</gene>
<dbReference type="Proteomes" id="UP001497700">
    <property type="component" value="Unassembled WGS sequence"/>
</dbReference>
<accession>A0ACB9Z5I9</accession>